<dbReference type="AlphaFoldDB" id="B1BNI4"/>
<feature type="domain" description="Glycosyl transferase family 1" evidence="1">
    <location>
        <begin position="178"/>
        <end position="336"/>
    </location>
</feature>
<protein>
    <submittedName>
        <fullName evidence="3">Putative glycosyltransferase</fullName>
    </submittedName>
</protein>
<comment type="caution">
    <text evidence="3">The sequence shown here is derived from an EMBL/GenBank/DDBJ whole genome shotgun (WGS) entry which is preliminary data.</text>
</comment>
<dbReference type="Pfam" id="PF13439">
    <property type="entry name" value="Glyco_transf_4"/>
    <property type="match status" value="1"/>
</dbReference>
<evidence type="ECO:0000313" key="3">
    <source>
        <dbReference type="EMBL" id="EDT16729.1"/>
    </source>
</evidence>
<evidence type="ECO:0000259" key="1">
    <source>
        <dbReference type="Pfam" id="PF00534"/>
    </source>
</evidence>
<dbReference type="CDD" id="cd03820">
    <property type="entry name" value="GT4_AmsD-like"/>
    <property type="match status" value="1"/>
</dbReference>
<dbReference type="GO" id="GO:0016757">
    <property type="term" value="F:glycosyltransferase activity"/>
    <property type="evidence" value="ECO:0007669"/>
    <property type="project" value="InterPro"/>
</dbReference>
<dbReference type="PANTHER" id="PTHR12526">
    <property type="entry name" value="GLYCOSYLTRANSFERASE"/>
    <property type="match status" value="1"/>
</dbReference>
<organism evidence="3 4">
    <name type="scientific">Clostridium perfringens E str. JGS1987</name>
    <dbReference type="NCBI Taxonomy" id="451755"/>
    <lineage>
        <taxon>Bacteria</taxon>
        <taxon>Bacillati</taxon>
        <taxon>Bacillota</taxon>
        <taxon>Clostridia</taxon>
        <taxon>Eubacteriales</taxon>
        <taxon>Clostridiaceae</taxon>
        <taxon>Clostridium</taxon>
    </lineage>
</organism>
<accession>B1BNI4</accession>
<dbReference type="RefSeq" id="WP_003461216.1">
    <property type="nucleotide sequence ID" value="NZ_ABDW01000001.1"/>
</dbReference>
<dbReference type="Pfam" id="PF00534">
    <property type="entry name" value="Glycos_transf_1"/>
    <property type="match status" value="1"/>
</dbReference>
<keyword evidence="3" id="KW-0808">Transferase</keyword>
<dbReference type="InterPro" id="IPR001296">
    <property type="entry name" value="Glyco_trans_1"/>
</dbReference>
<evidence type="ECO:0000313" key="4">
    <source>
        <dbReference type="Proteomes" id="UP000005337"/>
    </source>
</evidence>
<dbReference type="InterPro" id="IPR028098">
    <property type="entry name" value="Glyco_trans_4-like_N"/>
</dbReference>
<reference evidence="3 4" key="1">
    <citation type="submission" date="2007-07" db="EMBL/GenBank/DDBJ databases">
        <title>Annotation of Clostridium perfringens E str. JGS1987.</title>
        <authorList>
            <person name="Paulsen I."/>
            <person name="Sebastian Y."/>
        </authorList>
    </citation>
    <scope>NUCLEOTIDE SEQUENCE [LARGE SCALE GENOMIC DNA]</scope>
    <source>
        <strain evidence="4">E str. JGS1987</strain>
    </source>
</reference>
<proteinExistence type="predicted"/>
<dbReference type="PANTHER" id="PTHR12526:SF630">
    <property type="entry name" value="GLYCOSYLTRANSFERASE"/>
    <property type="match status" value="1"/>
</dbReference>
<dbReference type="Gene3D" id="3.40.50.2000">
    <property type="entry name" value="Glycogen Phosphorylase B"/>
    <property type="match status" value="2"/>
</dbReference>
<sequence>MKIKFFTINMCQVGGVERVLANLSNHIINNHDVEIVSVFSNGKRESIPFKLDYRIKTTFLKKDINYQKGVLRRLKEPFLYAKYLKEHLDFNECDISIMTNGILNSAGAILKNKVNCKIVGWEHSTYKQYTNFRNLLNIITYRSLDKLIVLTKGDANFYYKFVKNVDIIPNLKGFSSNSKSDLRQKKIISIGRLTNVKGFDLLIDSFKLIAENNREWSLDIVGSGEEDENLFGQIKRNSLEKQIKIIPFSNNIDKYYLRSSICVVPSRDESFSMVILEAKEFGIPCVAFESFGPSSLINNEVDGIIVQNGNIYELSNKLEKLMKNFELRNSMGICAKESAKKYKVDNICALWEKLFQEVINKN</sequence>
<feature type="domain" description="Glycosyltransferase subfamily 4-like N-terminal" evidence="2">
    <location>
        <begin position="13"/>
        <end position="170"/>
    </location>
</feature>
<dbReference type="EMBL" id="ABDW01000001">
    <property type="protein sequence ID" value="EDT16729.1"/>
    <property type="molecule type" value="Genomic_DNA"/>
</dbReference>
<dbReference type="Proteomes" id="UP000005337">
    <property type="component" value="Unassembled WGS sequence"/>
</dbReference>
<name>B1BNI4_CLOPF</name>
<evidence type="ECO:0000259" key="2">
    <source>
        <dbReference type="Pfam" id="PF13439"/>
    </source>
</evidence>
<dbReference type="SUPFAM" id="SSF53756">
    <property type="entry name" value="UDP-Glycosyltransferase/glycogen phosphorylase"/>
    <property type="match status" value="1"/>
</dbReference>
<gene>
    <name evidence="3" type="ORF">AC3_0595</name>
</gene>